<feature type="compositionally biased region" description="Low complexity" evidence="1">
    <location>
        <begin position="271"/>
        <end position="298"/>
    </location>
</feature>
<feature type="compositionally biased region" description="Low complexity" evidence="1">
    <location>
        <begin position="598"/>
        <end position="609"/>
    </location>
</feature>
<protein>
    <recommendedName>
        <fullName evidence="2">SPX domain-containing protein</fullName>
    </recommendedName>
</protein>
<feature type="region of interest" description="Disordered" evidence="1">
    <location>
        <begin position="49"/>
        <end position="299"/>
    </location>
</feature>
<feature type="compositionally biased region" description="Low complexity" evidence="1">
    <location>
        <begin position="1063"/>
        <end position="1083"/>
    </location>
</feature>
<feature type="compositionally biased region" description="Low complexity" evidence="1">
    <location>
        <begin position="429"/>
        <end position="450"/>
    </location>
</feature>
<comment type="caution">
    <text evidence="3">The sequence shown here is derived from an EMBL/GenBank/DDBJ whole genome shotgun (WGS) entry which is preliminary data.</text>
</comment>
<feature type="compositionally biased region" description="Basic residues" evidence="1">
    <location>
        <begin position="1126"/>
        <end position="1137"/>
    </location>
</feature>
<feature type="domain" description="SPX" evidence="2">
    <location>
        <begin position="906"/>
        <end position="1188"/>
    </location>
</feature>
<evidence type="ECO:0000259" key="2">
    <source>
        <dbReference type="PROSITE" id="PS51382"/>
    </source>
</evidence>
<dbReference type="PANTHER" id="PTHR45978:SF7">
    <property type="entry name" value="SPX DOMAIN-CONTAINING PROTEIN 4"/>
    <property type="match status" value="1"/>
</dbReference>
<feature type="compositionally biased region" description="Basic and acidic residues" evidence="1">
    <location>
        <begin position="394"/>
        <end position="403"/>
    </location>
</feature>
<feature type="compositionally biased region" description="Basic and acidic residues" evidence="1">
    <location>
        <begin position="159"/>
        <end position="178"/>
    </location>
</feature>
<feature type="compositionally biased region" description="Low complexity" evidence="1">
    <location>
        <begin position="141"/>
        <end position="150"/>
    </location>
</feature>
<dbReference type="Proteomes" id="UP000075714">
    <property type="component" value="Unassembled WGS sequence"/>
</dbReference>
<dbReference type="InterPro" id="IPR004331">
    <property type="entry name" value="SPX_dom"/>
</dbReference>
<proteinExistence type="predicted"/>
<feature type="compositionally biased region" description="Low complexity" evidence="1">
    <location>
        <begin position="954"/>
        <end position="969"/>
    </location>
</feature>
<name>A0A150H3R3_GONPE</name>
<dbReference type="PROSITE" id="PS51382">
    <property type="entry name" value="SPX"/>
    <property type="match status" value="1"/>
</dbReference>
<dbReference type="GO" id="GO:0016036">
    <property type="term" value="P:cellular response to phosphate starvation"/>
    <property type="evidence" value="ECO:0007669"/>
    <property type="project" value="InterPro"/>
</dbReference>
<dbReference type="InterPro" id="IPR031142">
    <property type="entry name" value="SPX_prot"/>
</dbReference>
<feature type="region of interest" description="Disordered" evidence="1">
    <location>
        <begin position="1063"/>
        <end position="1137"/>
    </location>
</feature>
<feature type="region of interest" description="Disordered" evidence="1">
    <location>
        <begin position="1343"/>
        <end position="1386"/>
    </location>
</feature>
<keyword evidence="4" id="KW-1185">Reference proteome</keyword>
<feature type="region of interest" description="Disordered" evidence="1">
    <location>
        <begin position="1"/>
        <end position="34"/>
    </location>
</feature>
<evidence type="ECO:0000313" key="3">
    <source>
        <dbReference type="EMBL" id="KXZ56210.1"/>
    </source>
</evidence>
<feature type="region of interest" description="Disordered" evidence="1">
    <location>
        <begin position="1281"/>
        <end position="1305"/>
    </location>
</feature>
<feature type="compositionally biased region" description="Low complexity" evidence="1">
    <location>
        <begin position="1365"/>
        <end position="1380"/>
    </location>
</feature>
<organism evidence="3 4">
    <name type="scientific">Gonium pectorale</name>
    <name type="common">Green alga</name>
    <dbReference type="NCBI Taxonomy" id="33097"/>
    <lineage>
        <taxon>Eukaryota</taxon>
        <taxon>Viridiplantae</taxon>
        <taxon>Chlorophyta</taxon>
        <taxon>core chlorophytes</taxon>
        <taxon>Chlorophyceae</taxon>
        <taxon>CS clade</taxon>
        <taxon>Chlamydomonadales</taxon>
        <taxon>Volvocaceae</taxon>
        <taxon>Gonium</taxon>
    </lineage>
</organism>
<evidence type="ECO:0000256" key="1">
    <source>
        <dbReference type="SAM" id="MobiDB-lite"/>
    </source>
</evidence>
<feature type="region of interest" description="Disordered" evidence="1">
    <location>
        <begin position="948"/>
        <end position="969"/>
    </location>
</feature>
<reference evidence="4" key="1">
    <citation type="journal article" date="2016" name="Nat. Commun.">
        <title>The Gonium pectorale genome demonstrates co-option of cell cycle regulation during the evolution of multicellularity.</title>
        <authorList>
            <person name="Hanschen E.R."/>
            <person name="Marriage T.N."/>
            <person name="Ferris P.J."/>
            <person name="Hamaji T."/>
            <person name="Toyoda A."/>
            <person name="Fujiyama A."/>
            <person name="Neme R."/>
            <person name="Noguchi H."/>
            <person name="Minakuchi Y."/>
            <person name="Suzuki M."/>
            <person name="Kawai-Toyooka H."/>
            <person name="Smith D.R."/>
            <person name="Sparks H."/>
            <person name="Anderson J."/>
            <person name="Bakaric R."/>
            <person name="Luria V."/>
            <person name="Karger A."/>
            <person name="Kirschner M.W."/>
            <person name="Durand P.M."/>
            <person name="Michod R.E."/>
            <person name="Nozaki H."/>
            <person name="Olson B.J."/>
        </authorList>
    </citation>
    <scope>NUCLEOTIDE SEQUENCE [LARGE SCALE GENOMIC DNA]</scope>
    <source>
        <strain evidence="4">NIES-2863</strain>
    </source>
</reference>
<dbReference type="EMBL" id="LSYV01000002">
    <property type="protein sequence ID" value="KXZ56210.1"/>
    <property type="molecule type" value="Genomic_DNA"/>
</dbReference>
<feature type="region of interest" description="Disordered" evidence="1">
    <location>
        <begin position="589"/>
        <end position="638"/>
    </location>
</feature>
<dbReference type="STRING" id="33097.A0A150H3R3"/>
<dbReference type="PANTHER" id="PTHR45978">
    <property type="entry name" value="SPX DOMAIN-CONTAINING PROTEIN 3"/>
    <property type="match status" value="1"/>
</dbReference>
<evidence type="ECO:0000313" key="4">
    <source>
        <dbReference type="Proteomes" id="UP000075714"/>
    </source>
</evidence>
<dbReference type="OrthoDB" id="6493944at2759"/>
<dbReference type="Pfam" id="PF03105">
    <property type="entry name" value="SPX"/>
    <property type="match status" value="1"/>
</dbReference>
<accession>A0A150H3R3</accession>
<feature type="compositionally biased region" description="Low complexity" evidence="1">
    <location>
        <begin position="461"/>
        <end position="471"/>
    </location>
</feature>
<gene>
    <name evidence="3" type="ORF">GPECTOR_1g182</name>
</gene>
<feature type="compositionally biased region" description="Pro residues" evidence="1">
    <location>
        <begin position="261"/>
        <end position="270"/>
    </location>
</feature>
<feature type="compositionally biased region" description="Low complexity" evidence="1">
    <location>
        <begin position="622"/>
        <end position="638"/>
    </location>
</feature>
<feature type="compositionally biased region" description="Low complexity" evidence="1">
    <location>
        <begin position="216"/>
        <end position="256"/>
    </location>
</feature>
<feature type="region of interest" description="Disordered" evidence="1">
    <location>
        <begin position="392"/>
        <end position="498"/>
    </location>
</feature>
<sequence length="1386" mass="138344">MRQLLRRRQDGGKVPGKALQQLPSGDQPAGDTVVDLADCSTWPQALRRKAAAGGVNGGEDAATGGEQEAEEKGCGGAKRQSTRSPALEELPAQPPPPAAAGAPVTTGSEELHEKGSGGAAGVPAQTATAGQAVPEGEGEHVAAAVAANAGPSSSIDAPGAKDEGKSPRALEPTREAETGRPGSPISSLLRKRWLTPPPQQLAQAAPHPTGSGGIPSASDTATGAGAAAIAPLSGVAESTEGAAPSAVAPATSAATSQGLAGPPPHLPLPPSRSASAEPPPAAATAARSSAAQPAAGSPHWRAIRRAANESLGYCGDHLTKLDDPQWALRYLRHLAKDPEAAISQPTTIRTASARAALMRAREICFRESNLAATGQPGKRCVALLTIVSAWNPPEQDREADKDASATPEAEVPRERAGSQQPSQQRGGEAPAAKPAAAKVQTSRAATAAAAPGRGFSPLAKAQQQSSDAAQRGAGGPMRESSVPASSQLTQEAALKAKESRVASKATTKLTADEELDLGALEYPLRRVVDVSARSTAPAGGPSGAQQVRPLPVRPAPAAGAGVRPGVGVSGSGVQNIVSMVGLKPPASAAGGARLPGMAQAAPSARLAPAGRPPGGGPGAPGVGASQAQQQHQQQAVAQNEGNRLHIWFGKGGPIPTETTMDGVAESVAAHDPTKRPSVHMDFAKRCATLTFHQEGDAQRLRGTLRVNGCALLKLQSMEHVQGPGPGSGVAPAVPPPAPGAGHALAEIEGGERAAAAVEGAAAVGEITAVPAVVPDFAGLAAGAGAHLSSATAPSAAITPCAADDPGAGMSSAAVELPGAVGAGLGGEQAQAAQAGAGAPEPAAALGGSIASGAGPSDAAAAEAGVAGGAAGVVEASPMTRQRNEALVHALVQGLSPELLAELGNVLQFGKVLKVAGENMPSEMHNLFLRYKELKKQIKLIPVGKDAAAGNEKQASVSPDGSSTGSGSTGAAVTATVLSPEEQAFINTLNEDLARFNRYFIEKEEEAVIRLQALCDELVVAAAEAGLQLPPGLVNAGLSDAEEGPAAATGTRAAAAAGASASAAAPAAGPRPEAADVGAEAEPAAAREPRQREPVQAQAAVPAGERLQPEPGEGADEPQRGAGASASHHHHHHHHRFQPLHAVKSRLVQFHGEMVLLLHWSLLNYAAVVKILKKHDKRTGVLLRAPYLANVLQQPFSSTTIMSRLAKKAEELVVATTQLAPAAGVPLPLRPAGEASAAAGAAVAAQDSRAATTATATVLAAGGGADGGVAAESIRHAGGAAAVGPAGREAPSASEMSSRTLAGAEREASYAGAPGLATEPLVGSTMHALETWANLRKNAITPSTVLAADGAQPASKRKAEAETPEPDASAQPPASKAAKPDPSIDPQ</sequence>